<organism evidence="4 5">
    <name type="scientific">Streptomyces kaniharaensis</name>
    <dbReference type="NCBI Taxonomy" id="212423"/>
    <lineage>
        <taxon>Bacteria</taxon>
        <taxon>Bacillati</taxon>
        <taxon>Actinomycetota</taxon>
        <taxon>Actinomycetes</taxon>
        <taxon>Kitasatosporales</taxon>
        <taxon>Streptomycetaceae</taxon>
        <taxon>Streptomyces</taxon>
    </lineage>
</organism>
<comment type="caution">
    <text evidence="4">The sequence shown here is derived from an EMBL/GenBank/DDBJ whole genome shotgun (WGS) entry which is preliminary data.</text>
</comment>
<dbReference type="InterPro" id="IPR052016">
    <property type="entry name" value="Bact_Sigma-Reg"/>
</dbReference>
<name>A0A6N7L1B6_9ACTN</name>
<dbReference type="SMART" id="SM00331">
    <property type="entry name" value="PP2C_SIG"/>
    <property type="match status" value="1"/>
</dbReference>
<dbReference type="InterPro" id="IPR036457">
    <property type="entry name" value="PPM-type-like_dom_sf"/>
</dbReference>
<feature type="domain" description="PPM-type phosphatase" evidence="3">
    <location>
        <begin position="135"/>
        <end position="358"/>
    </location>
</feature>
<dbReference type="EMBL" id="WBOF01000001">
    <property type="protein sequence ID" value="MQS15593.1"/>
    <property type="molecule type" value="Genomic_DNA"/>
</dbReference>
<feature type="transmembrane region" description="Helical" evidence="2">
    <location>
        <begin position="12"/>
        <end position="29"/>
    </location>
</feature>
<dbReference type="RefSeq" id="WP_153465184.1">
    <property type="nucleotide sequence ID" value="NZ_WBOF01000001.1"/>
</dbReference>
<feature type="transmembrane region" description="Helical" evidence="2">
    <location>
        <begin position="82"/>
        <end position="99"/>
    </location>
</feature>
<dbReference type="PANTHER" id="PTHR43156:SF2">
    <property type="entry name" value="STAGE II SPORULATION PROTEIN E"/>
    <property type="match status" value="1"/>
</dbReference>
<dbReference type="SUPFAM" id="SSF81606">
    <property type="entry name" value="PP2C-like"/>
    <property type="match status" value="1"/>
</dbReference>
<evidence type="ECO:0000256" key="2">
    <source>
        <dbReference type="SAM" id="Phobius"/>
    </source>
</evidence>
<sequence>MAPMSAQWPRYLRVAPWLLIAGGLLWNALDIVDYWGDPMLAAASVLAGALLSLRDTVAVGAASVVGILVLSARDGTIGTKDGYLELVNTLFAALLGVWLNRVIARHGRRLAAVRSVAEAAQRAVLPAPPPRAGRLSVAACYRAAQTEALIGGDAYALQETPYGVRVLIADVRGKGLPAVAAVSVLLGAFRENASRVADLLGLADALEQALVRESAYREEELRMESFITALLVEFTPGQDGLHALSCGHPGPYLLDGAGGVRRLDATDPGLPLGMGALGPDRPAPDRWPFPAGHTLLLVTDGVTEARDGDGRFYDPVVGLAPLGPFAGPQEAVDALVQDVADWTGGPRDDDMAVLAVTRPGVLG</sequence>
<dbReference type="InterPro" id="IPR001932">
    <property type="entry name" value="PPM-type_phosphatase-like_dom"/>
</dbReference>
<dbReference type="FunFam" id="3.60.40.10:FF:000058">
    <property type="entry name" value="Stage II sporulation protein E"/>
    <property type="match status" value="1"/>
</dbReference>
<dbReference type="PANTHER" id="PTHR43156">
    <property type="entry name" value="STAGE II SPORULATION PROTEIN E-RELATED"/>
    <property type="match status" value="1"/>
</dbReference>
<feature type="transmembrane region" description="Helical" evidence="2">
    <location>
        <begin position="41"/>
        <end position="70"/>
    </location>
</feature>
<keyword evidence="2" id="KW-1133">Transmembrane helix</keyword>
<keyword evidence="2" id="KW-0472">Membrane</keyword>
<accession>A0A6N7L1B6</accession>
<keyword evidence="2" id="KW-0812">Transmembrane</keyword>
<dbReference type="GO" id="GO:0016791">
    <property type="term" value="F:phosphatase activity"/>
    <property type="evidence" value="ECO:0007669"/>
    <property type="project" value="TreeGrafter"/>
</dbReference>
<keyword evidence="5" id="KW-1185">Reference proteome</keyword>
<protein>
    <submittedName>
        <fullName evidence="4">Serine/threonine-protein phosphatase</fullName>
    </submittedName>
</protein>
<dbReference type="AlphaFoldDB" id="A0A6N7L1B6"/>
<proteinExistence type="predicted"/>
<keyword evidence="1" id="KW-0378">Hydrolase</keyword>
<evidence type="ECO:0000259" key="3">
    <source>
        <dbReference type="SMART" id="SM00331"/>
    </source>
</evidence>
<evidence type="ECO:0000313" key="5">
    <source>
        <dbReference type="Proteomes" id="UP000450000"/>
    </source>
</evidence>
<evidence type="ECO:0000256" key="1">
    <source>
        <dbReference type="ARBA" id="ARBA00022801"/>
    </source>
</evidence>
<dbReference type="Pfam" id="PF07228">
    <property type="entry name" value="SpoIIE"/>
    <property type="match status" value="1"/>
</dbReference>
<gene>
    <name evidence="4" type="ORF">F7Q99_25810</name>
</gene>
<dbReference type="Gene3D" id="3.60.40.10">
    <property type="entry name" value="PPM-type phosphatase domain"/>
    <property type="match status" value="1"/>
</dbReference>
<evidence type="ECO:0000313" key="4">
    <source>
        <dbReference type="EMBL" id="MQS15593.1"/>
    </source>
</evidence>
<reference evidence="4 5" key="1">
    <citation type="submission" date="2019-09" db="EMBL/GenBank/DDBJ databases">
        <title>Genome Sequences of Streptomyces kaniharaensis ATCC 21070.</title>
        <authorList>
            <person name="Zhu W."/>
            <person name="De Crecy-Lagard V."/>
            <person name="Richards N.G."/>
        </authorList>
    </citation>
    <scope>NUCLEOTIDE SEQUENCE [LARGE SCALE GENOMIC DNA]</scope>
    <source>
        <strain evidence="4 5">SF-557</strain>
    </source>
</reference>
<dbReference type="Proteomes" id="UP000450000">
    <property type="component" value="Unassembled WGS sequence"/>
</dbReference>
<dbReference type="OrthoDB" id="342342at2"/>